<feature type="transmembrane region" description="Helical" evidence="1">
    <location>
        <begin position="42"/>
        <end position="59"/>
    </location>
</feature>
<organism evidence="2 3">
    <name type="scientific">Pseudonocardia ammonioxydans</name>
    <dbReference type="NCBI Taxonomy" id="260086"/>
    <lineage>
        <taxon>Bacteria</taxon>
        <taxon>Bacillati</taxon>
        <taxon>Actinomycetota</taxon>
        <taxon>Actinomycetes</taxon>
        <taxon>Pseudonocardiales</taxon>
        <taxon>Pseudonocardiaceae</taxon>
        <taxon>Pseudonocardia</taxon>
    </lineage>
</organism>
<name>A0A1I5GFL4_PSUAM</name>
<dbReference type="AlphaFoldDB" id="A0A1I5GFL4"/>
<gene>
    <name evidence="2" type="ORF">SAMN05216207_104627</name>
</gene>
<keyword evidence="3" id="KW-1185">Reference proteome</keyword>
<dbReference type="RefSeq" id="WP_177238763.1">
    <property type="nucleotide sequence ID" value="NZ_FOUY01000046.1"/>
</dbReference>
<evidence type="ECO:0000313" key="3">
    <source>
        <dbReference type="Proteomes" id="UP000199614"/>
    </source>
</evidence>
<feature type="transmembrane region" description="Helical" evidence="1">
    <location>
        <begin position="71"/>
        <end position="94"/>
    </location>
</feature>
<protein>
    <submittedName>
        <fullName evidence="2">Competence protein ComEC</fullName>
    </submittedName>
</protein>
<dbReference type="EMBL" id="FOUY01000046">
    <property type="protein sequence ID" value="SFO34752.1"/>
    <property type="molecule type" value="Genomic_DNA"/>
</dbReference>
<accession>A0A1I5GFL4</accession>
<keyword evidence="1" id="KW-1133">Transmembrane helix</keyword>
<evidence type="ECO:0000256" key="1">
    <source>
        <dbReference type="SAM" id="Phobius"/>
    </source>
</evidence>
<evidence type="ECO:0000313" key="2">
    <source>
        <dbReference type="EMBL" id="SFO34752.1"/>
    </source>
</evidence>
<keyword evidence="1" id="KW-0472">Membrane</keyword>
<sequence>MRSRAGDTGERPAPPDLRLVPAALATWAAVLCGLLGGPAGGIAAALLAATAVPVALLRARISARAAAPSSTVLAAGGCAVVAAVLVTAHASALAAHPLRAPAERGAAAEVRVVLTDDPRVLRTAGGGDESGAARATALVPAALVTATAGDTRYRTGGKILLLAPADTWTGLLPGQELSAAGLLAPAQRPDLTTAVLRVRGAPQEVGPPPWWQTAAGSLRDGLRAAAGSALPEAPAGLLPGLAIGDTRAQLAETEQDFRTAGLAHLVAVSGANPAETMSC</sequence>
<keyword evidence="1" id="KW-0812">Transmembrane</keyword>
<proteinExistence type="predicted"/>
<dbReference type="Proteomes" id="UP000199614">
    <property type="component" value="Unassembled WGS sequence"/>
</dbReference>
<reference evidence="2 3" key="1">
    <citation type="submission" date="2016-10" db="EMBL/GenBank/DDBJ databases">
        <authorList>
            <person name="de Groot N.N."/>
        </authorList>
    </citation>
    <scope>NUCLEOTIDE SEQUENCE [LARGE SCALE GENOMIC DNA]</scope>
    <source>
        <strain evidence="2 3">CGMCC 4.1877</strain>
    </source>
</reference>
<dbReference type="STRING" id="260086.SAMN05216207_104627"/>